<feature type="compositionally biased region" description="Basic and acidic residues" evidence="1">
    <location>
        <begin position="1"/>
        <end position="25"/>
    </location>
</feature>
<dbReference type="AlphaFoldDB" id="A0A7H8R447"/>
<dbReference type="RefSeq" id="XP_035346953.1">
    <property type="nucleotide sequence ID" value="XM_035491060.1"/>
</dbReference>
<evidence type="ECO:0000313" key="2">
    <source>
        <dbReference type="EMBL" id="QKX60778.1"/>
    </source>
</evidence>
<keyword evidence="3" id="KW-1185">Reference proteome</keyword>
<accession>A0A7H8R447</accession>
<protein>
    <submittedName>
        <fullName evidence="2">Uncharacterized protein</fullName>
    </submittedName>
</protein>
<dbReference type="Proteomes" id="UP000509510">
    <property type="component" value="Chromosome IV"/>
</dbReference>
<dbReference type="KEGG" id="trg:TRUGW13939_07924"/>
<feature type="region of interest" description="Disordered" evidence="1">
    <location>
        <begin position="1"/>
        <end position="39"/>
    </location>
</feature>
<dbReference type="GeneID" id="55995413"/>
<dbReference type="EMBL" id="CP055901">
    <property type="protein sequence ID" value="QKX60778.1"/>
    <property type="molecule type" value="Genomic_DNA"/>
</dbReference>
<sequence length="182" mass="20970">MSETLDGHGNKKEPTVELEENHPTSEDLDLGIMQPSSEQELEDISIKELKAIKTQLDQKLHITNLKQQILQTQAQLRGAPAHENQDTGTPNSSTHREKRPQTDTISTEKHPSRFKIKNPYSGKSLTELETFIGRAESWFDKYPKWYSQYPHYKVGKASDNLSSKQFLNFNMYQKEKEPEPIT</sequence>
<evidence type="ECO:0000313" key="3">
    <source>
        <dbReference type="Proteomes" id="UP000509510"/>
    </source>
</evidence>
<feature type="region of interest" description="Disordered" evidence="1">
    <location>
        <begin position="73"/>
        <end position="118"/>
    </location>
</feature>
<reference evidence="3" key="1">
    <citation type="submission" date="2020-06" db="EMBL/GenBank/DDBJ databases">
        <title>A chromosome-scale genome assembly of Talaromyces rugulosus W13939.</title>
        <authorList>
            <person name="Wang B."/>
            <person name="Guo L."/>
            <person name="Ye K."/>
            <person name="Wang L."/>
        </authorList>
    </citation>
    <scope>NUCLEOTIDE SEQUENCE [LARGE SCALE GENOMIC DNA]</scope>
    <source>
        <strain evidence="3">W13939</strain>
    </source>
</reference>
<organism evidence="2 3">
    <name type="scientific">Talaromyces rugulosus</name>
    <name type="common">Penicillium rugulosum</name>
    <dbReference type="NCBI Taxonomy" id="121627"/>
    <lineage>
        <taxon>Eukaryota</taxon>
        <taxon>Fungi</taxon>
        <taxon>Dikarya</taxon>
        <taxon>Ascomycota</taxon>
        <taxon>Pezizomycotina</taxon>
        <taxon>Eurotiomycetes</taxon>
        <taxon>Eurotiomycetidae</taxon>
        <taxon>Eurotiales</taxon>
        <taxon>Trichocomaceae</taxon>
        <taxon>Talaromyces</taxon>
        <taxon>Talaromyces sect. Islandici</taxon>
    </lineage>
</organism>
<evidence type="ECO:0000256" key="1">
    <source>
        <dbReference type="SAM" id="MobiDB-lite"/>
    </source>
</evidence>
<gene>
    <name evidence="2" type="ORF">TRUGW13939_07924</name>
</gene>
<proteinExistence type="predicted"/>
<name>A0A7H8R447_TALRU</name>